<evidence type="ECO:0000256" key="2">
    <source>
        <dbReference type="ARBA" id="ARBA00022722"/>
    </source>
</evidence>
<evidence type="ECO:0000256" key="6">
    <source>
        <dbReference type="HAMAP-Rule" id="MF_00227"/>
    </source>
</evidence>
<dbReference type="Proteomes" id="UP001524587">
    <property type="component" value="Unassembled WGS sequence"/>
</dbReference>
<dbReference type="PANTHER" id="PTHR33992:SF1">
    <property type="entry name" value="RIBONUCLEASE P PROTEIN COMPONENT"/>
    <property type="match status" value="1"/>
</dbReference>
<comment type="function">
    <text evidence="6">RNaseP catalyzes the removal of the 5'-leader sequence from pre-tRNA to produce the mature 5'-terminus. It can also cleave other RNA substrates such as 4.5S RNA. The protein component plays an auxiliary but essential role in vivo by binding to the 5'-leader sequence and broadening the substrate specificity of the ribozyme.</text>
</comment>
<dbReference type="Gene3D" id="3.30.230.10">
    <property type="match status" value="1"/>
</dbReference>
<accession>A0ABT1W3E2</accession>
<evidence type="ECO:0000313" key="8">
    <source>
        <dbReference type="EMBL" id="MCQ8277372.1"/>
    </source>
</evidence>
<evidence type="ECO:0000313" key="9">
    <source>
        <dbReference type="Proteomes" id="UP001524587"/>
    </source>
</evidence>
<reference evidence="8 9" key="1">
    <citation type="submission" date="2022-06" db="EMBL/GenBank/DDBJ databases">
        <title>Endosaccharibacter gen. nov., sp. nov., endophytic bacteria isolated from sugarcane.</title>
        <authorList>
            <person name="Pitiwittayakul N."/>
            <person name="Yukphan P."/>
            <person name="Charoenyingcharoen P."/>
            <person name="Tanasupawat S."/>
        </authorList>
    </citation>
    <scope>NUCLEOTIDE SEQUENCE [LARGE SCALE GENOMIC DNA]</scope>
    <source>
        <strain evidence="8 9">KSS8</strain>
    </source>
</reference>
<evidence type="ECO:0000256" key="4">
    <source>
        <dbReference type="ARBA" id="ARBA00022801"/>
    </source>
</evidence>
<dbReference type="PANTHER" id="PTHR33992">
    <property type="entry name" value="RIBONUCLEASE P PROTEIN COMPONENT"/>
    <property type="match status" value="1"/>
</dbReference>
<comment type="subunit">
    <text evidence="6">Consists of a catalytic RNA component (M1 or rnpB) and a protein subunit.</text>
</comment>
<dbReference type="NCBIfam" id="TIGR00188">
    <property type="entry name" value="rnpA"/>
    <property type="match status" value="1"/>
</dbReference>
<name>A0ABT1W3E2_9PROT</name>
<dbReference type="SUPFAM" id="SSF54211">
    <property type="entry name" value="Ribosomal protein S5 domain 2-like"/>
    <property type="match status" value="1"/>
</dbReference>
<dbReference type="InterPro" id="IPR020568">
    <property type="entry name" value="Ribosomal_Su5_D2-typ_SF"/>
</dbReference>
<keyword evidence="5 6" id="KW-0694">RNA-binding</keyword>
<sequence>MASPGIRLKRRAEFLRVAAKGAKAPMPGMVLQCLPREDDSPARLGFTVTKKVGNSVVRNRTRRKLREAARLLLRDRALAGEPITGMDLVLIGRDGTRRRSLPALMDDLDRAIKRASRAAASRP</sequence>
<comment type="caution">
    <text evidence="8">The sequence shown here is derived from an EMBL/GenBank/DDBJ whole genome shotgun (WGS) entry which is preliminary data.</text>
</comment>
<keyword evidence="9" id="KW-1185">Reference proteome</keyword>
<dbReference type="Pfam" id="PF00825">
    <property type="entry name" value="Ribonuclease_P"/>
    <property type="match status" value="1"/>
</dbReference>
<gene>
    <name evidence="6 8" type="primary">rnpA</name>
    <name evidence="8" type="ORF">NFI95_02760</name>
</gene>
<proteinExistence type="inferred from homology"/>
<dbReference type="RefSeq" id="WP_422862798.1">
    <property type="nucleotide sequence ID" value="NZ_JAMSKV010000001.1"/>
</dbReference>
<comment type="catalytic activity">
    <reaction evidence="6">
        <text>Endonucleolytic cleavage of RNA, removing 5'-extranucleotides from tRNA precursor.</text>
        <dbReference type="EC" id="3.1.26.5"/>
    </reaction>
</comment>
<evidence type="ECO:0000256" key="5">
    <source>
        <dbReference type="ARBA" id="ARBA00022884"/>
    </source>
</evidence>
<dbReference type="InterPro" id="IPR000100">
    <property type="entry name" value="RNase_P"/>
</dbReference>
<dbReference type="GO" id="GO:0004526">
    <property type="term" value="F:ribonuclease P activity"/>
    <property type="evidence" value="ECO:0007669"/>
    <property type="project" value="UniProtKB-EC"/>
</dbReference>
<organism evidence="8 9">
    <name type="scientific">Endosaccharibacter trunci</name>
    <dbReference type="NCBI Taxonomy" id="2812733"/>
    <lineage>
        <taxon>Bacteria</taxon>
        <taxon>Pseudomonadati</taxon>
        <taxon>Pseudomonadota</taxon>
        <taxon>Alphaproteobacteria</taxon>
        <taxon>Acetobacterales</taxon>
        <taxon>Acetobacteraceae</taxon>
        <taxon>Endosaccharibacter</taxon>
    </lineage>
</organism>
<comment type="similarity">
    <text evidence="6">Belongs to the RnpA family.</text>
</comment>
<keyword evidence="4 6" id="KW-0378">Hydrolase</keyword>
<dbReference type="EMBL" id="JAMSKV010000001">
    <property type="protein sequence ID" value="MCQ8277372.1"/>
    <property type="molecule type" value="Genomic_DNA"/>
</dbReference>
<evidence type="ECO:0000256" key="7">
    <source>
        <dbReference type="NCBIfam" id="TIGR00188"/>
    </source>
</evidence>
<evidence type="ECO:0000256" key="3">
    <source>
        <dbReference type="ARBA" id="ARBA00022759"/>
    </source>
</evidence>
<keyword evidence="1 6" id="KW-0819">tRNA processing</keyword>
<evidence type="ECO:0000256" key="1">
    <source>
        <dbReference type="ARBA" id="ARBA00022694"/>
    </source>
</evidence>
<dbReference type="HAMAP" id="MF_00227">
    <property type="entry name" value="RNase_P"/>
    <property type="match status" value="1"/>
</dbReference>
<keyword evidence="2 6" id="KW-0540">Nuclease</keyword>
<keyword evidence="3 6" id="KW-0255">Endonuclease</keyword>
<dbReference type="EC" id="3.1.26.5" evidence="6 7"/>
<dbReference type="InterPro" id="IPR014721">
    <property type="entry name" value="Ribsml_uS5_D2-typ_fold_subgr"/>
</dbReference>
<protein>
    <recommendedName>
        <fullName evidence="6 7">Ribonuclease P protein component</fullName>
        <shortName evidence="6">RNase P protein</shortName>
        <shortName evidence="6">RNaseP protein</shortName>
        <ecNumber evidence="6 7">3.1.26.5</ecNumber>
    </recommendedName>
    <alternativeName>
        <fullName evidence="6">Protein C5</fullName>
    </alternativeName>
</protein>